<dbReference type="Proteomes" id="UP000076577">
    <property type="component" value="Unassembled WGS sequence"/>
</dbReference>
<keyword evidence="4 7" id="KW-0560">Oxidoreductase</keyword>
<dbReference type="SUPFAM" id="SSF51197">
    <property type="entry name" value="Clavaminate synthase-like"/>
    <property type="match status" value="1"/>
</dbReference>
<dbReference type="Pfam" id="PF02668">
    <property type="entry name" value="TauD"/>
    <property type="match status" value="1"/>
</dbReference>
<feature type="domain" description="TauD/TfdA-like" evidence="6">
    <location>
        <begin position="27"/>
        <end position="279"/>
    </location>
</feature>
<evidence type="ECO:0000259" key="6">
    <source>
        <dbReference type="Pfam" id="PF02668"/>
    </source>
</evidence>
<dbReference type="InterPro" id="IPR042098">
    <property type="entry name" value="TauD-like_sf"/>
</dbReference>
<gene>
    <name evidence="7" type="primary">tauD</name>
    <name evidence="7" type="ORF">PsAD2_03281</name>
</gene>
<evidence type="ECO:0000256" key="4">
    <source>
        <dbReference type="ARBA" id="ARBA00023002"/>
    </source>
</evidence>
<evidence type="ECO:0000256" key="3">
    <source>
        <dbReference type="ARBA" id="ARBA00022964"/>
    </source>
</evidence>
<sequence>MHEHALTAIESIAAAPRETYRHIQLDRLTPVIGAEVCGVNLSDGVSKEQFAEIHRAFLENHVLVFRNQKLTKDQQKEFARQFGTLRALPLSDIDGDDPEIVLIRAGKKSRFVAGEVWHTDGTADPAPSHSSMLYMHETPELGCGGDTLFANMHLAYEMLSPMMKEFLLGLTAVHDGAVPWKGFTPPKGLPKTEHPIVAKHPETGKPMLFVNSGFTTHIPNLSEEESDAILKMLFQLVEREQALNCRIRWEPGTLVLWDNRCTQHRAVWDYYPYSRFGERVTVLGTQPAAAEPHLIMNEMELAD</sequence>
<evidence type="ECO:0000256" key="2">
    <source>
        <dbReference type="ARBA" id="ARBA00022723"/>
    </source>
</evidence>
<evidence type="ECO:0000256" key="5">
    <source>
        <dbReference type="ARBA" id="ARBA00023004"/>
    </source>
</evidence>
<keyword evidence="3 7" id="KW-0223">Dioxygenase</keyword>
<organism evidence="7 8">
    <name type="scientific">Pseudovibrio axinellae</name>
    <dbReference type="NCBI Taxonomy" id="989403"/>
    <lineage>
        <taxon>Bacteria</taxon>
        <taxon>Pseudomonadati</taxon>
        <taxon>Pseudomonadota</taxon>
        <taxon>Alphaproteobacteria</taxon>
        <taxon>Hyphomicrobiales</taxon>
        <taxon>Stappiaceae</taxon>
        <taxon>Pseudovibrio</taxon>
    </lineage>
</organism>
<dbReference type="EC" id="1.14.11.17" evidence="7"/>
<keyword evidence="2" id="KW-0479">Metal-binding</keyword>
<dbReference type="InterPro" id="IPR003819">
    <property type="entry name" value="TauD/TfdA-like"/>
</dbReference>
<dbReference type="GO" id="GO:0000908">
    <property type="term" value="F:taurine dioxygenase activity"/>
    <property type="evidence" value="ECO:0007669"/>
    <property type="project" value="UniProtKB-EC"/>
</dbReference>
<comment type="caution">
    <text evidence="7">The sequence shown here is derived from an EMBL/GenBank/DDBJ whole genome shotgun (WGS) entry which is preliminary data.</text>
</comment>
<dbReference type="GO" id="GO:0005737">
    <property type="term" value="C:cytoplasm"/>
    <property type="evidence" value="ECO:0007669"/>
    <property type="project" value="TreeGrafter"/>
</dbReference>
<dbReference type="STRING" id="989403.SAMN05421798_11636"/>
<dbReference type="GO" id="GO:0046872">
    <property type="term" value="F:metal ion binding"/>
    <property type="evidence" value="ECO:0007669"/>
    <property type="project" value="UniProtKB-KW"/>
</dbReference>
<evidence type="ECO:0000256" key="1">
    <source>
        <dbReference type="ARBA" id="ARBA00005896"/>
    </source>
</evidence>
<dbReference type="PATRIC" id="fig|989403.3.peg.3521"/>
<dbReference type="Gene3D" id="3.60.130.10">
    <property type="entry name" value="Clavaminate synthase-like"/>
    <property type="match status" value="1"/>
</dbReference>
<dbReference type="AlphaFoldDB" id="A0A165WRC3"/>
<dbReference type="PANTHER" id="PTHR30468">
    <property type="entry name" value="ALPHA-KETOGLUTARATE-DEPENDENT SULFONATE DIOXYGENASE"/>
    <property type="match status" value="1"/>
</dbReference>
<keyword evidence="8" id="KW-1185">Reference proteome</keyword>
<dbReference type="OrthoDB" id="7209371at2"/>
<reference evidence="7 8" key="1">
    <citation type="journal article" date="2016" name="Front. Microbiol.">
        <title>Comparative Genomic Analysis Reveals a Diverse Repertoire of Genes Involved in Prokaryote-Eukaryote Interactions within the Pseudovibrio Genus.</title>
        <authorList>
            <person name="Romano S."/>
            <person name="Fernandez-Guerra A."/>
            <person name="Reen F.J."/>
            <person name="Glockner F.O."/>
            <person name="Crowley S.P."/>
            <person name="O'Sullivan O."/>
            <person name="Cotter P.D."/>
            <person name="Adams C."/>
            <person name="Dobson A.D."/>
            <person name="O'Gara F."/>
        </authorList>
    </citation>
    <scope>NUCLEOTIDE SEQUENCE [LARGE SCALE GENOMIC DNA]</scope>
    <source>
        <strain evidence="7 8">Ad2</strain>
    </source>
</reference>
<accession>A0A165WRC3</accession>
<evidence type="ECO:0000313" key="8">
    <source>
        <dbReference type="Proteomes" id="UP000076577"/>
    </source>
</evidence>
<dbReference type="PANTHER" id="PTHR30468:SF1">
    <property type="entry name" value="ALPHA-KETOGLUTARATE-DEPENDENT SULFONATE DIOXYGENASE"/>
    <property type="match status" value="1"/>
</dbReference>
<protein>
    <submittedName>
        <fullName evidence="7">Alpha-ketoglutarate-dependent taurine dioxygenase</fullName>
        <ecNumber evidence="7">1.14.11.17</ecNumber>
    </submittedName>
</protein>
<proteinExistence type="inferred from homology"/>
<name>A0A165WRC3_9HYPH</name>
<comment type="similarity">
    <text evidence="1">Belongs to the TfdA dioxygenase family.</text>
</comment>
<dbReference type="RefSeq" id="WP_068008177.1">
    <property type="nucleotide sequence ID" value="NZ_FOFM01000016.1"/>
</dbReference>
<dbReference type="EMBL" id="LMCB01000043">
    <property type="protein sequence ID" value="KZL16809.1"/>
    <property type="molecule type" value="Genomic_DNA"/>
</dbReference>
<evidence type="ECO:0000313" key="7">
    <source>
        <dbReference type="EMBL" id="KZL16809.1"/>
    </source>
</evidence>
<dbReference type="InterPro" id="IPR051323">
    <property type="entry name" value="AtsK-like"/>
</dbReference>
<dbReference type="GO" id="GO:0006790">
    <property type="term" value="P:sulfur compound metabolic process"/>
    <property type="evidence" value="ECO:0007669"/>
    <property type="project" value="TreeGrafter"/>
</dbReference>
<keyword evidence="5" id="KW-0408">Iron</keyword>